<sequence>MAYQQELDVAKRAVALASKLCEKVRNSLSTSKSKMAMTKIDRTPVTIADYGSQAIICKMLRENFPNDPVVAEEDAGDLRLPGQKDQLQKITAYVQEALIEGDIGSDSDAQPEAVLRWIDFGNGDVTPNLRRFWTLDPVDGTKGFLRGDQYAICLALIEDGDVKVGVLSCPALNLDGSVGHLFTAERGKGAFRQSLSEGSGGQSKKVNVSQESSCGIQSFEASHGNHEAQQHIAKVVGLDNMLRMDSQAKYAMVASGHACLYIRLSNYFENIWDHAAGAIIVQEAGGTVSDRNGKPLRFCVAKNMFENSGVVVSNGYIHDEVLAALQKGDNH</sequence>
<dbReference type="CDD" id="cd01517">
    <property type="entry name" value="PAP_phosphatase"/>
    <property type="match status" value="1"/>
</dbReference>
<feature type="binding site" evidence="10">
    <location>
        <position position="136"/>
    </location>
    <ligand>
        <name>Mg(2+)</name>
        <dbReference type="ChEBI" id="CHEBI:18420"/>
        <label>1</label>
        <note>catalytic</note>
    </ligand>
</feature>
<evidence type="ECO:0000256" key="6">
    <source>
        <dbReference type="ARBA" id="ARBA00022842"/>
    </source>
</evidence>
<organism evidence="11">
    <name type="scientific">Ditylum brightwellii</name>
    <dbReference type="NCBI Taxonomy" id="49249"/>
    <lineage>
        <taxon>Eukaryota</taxon>
        <taxon>Sar</taxon>
        <taxon>Stramenopiles</taxon>
        <taxon>Ochrophyta</taxon>
        <taxon>Bacillariophyta</taxon>
        <taxon>Mediophyceae</taxon>
        <taxon>Lithodesmiophycidae</taxon>
        <taxon>Lithodesmiales</taxon>
        <taxon>Lithodesmiaceae</taxon>
        <taxon>Ditylum</taxon>
    </lineage>
</organism>
<evidence type="ECO:0000256" key="1">
    <source>
        <dbReference type="ARBA" id="ARBA00001946"/>
    </source>
</evidence>
<dbReference type="GO" id="GO:0046872">
    <property type="term" value="F:metal ion binding"/>
    <property type="evidence" value="ECO:0007669"/>
    <property type="project" value="UniProtKB-KW"/>
</dbReference>
<dbReference type="SUPFAM" id="SSF56655">
    <property type="entry name" value="Carbohydrate phosphatase"/>
    <property type="match status" value="1"/>
</dbReference>
<gene>
    <name evidence="11" type="ORF">DBRI1063_LOCUS5422</name>
</gene>
<evidence type="ECO:0000313" key="11">
    <source>
        <dbReference type="EMBL" id="CAD9319451.1"/>
    </source>
</evidence>
<dbReference type="InterPro" id="IPR020550">
    <property type="entry name" value="Inositol_monophosphatase_CS"/>
</dbReference>
<feature type="binding site" evidence="10">
    <location>
        <position position="139"/>
    </location>
    <ligand>
        <name>Mg(2+)</name>
        <dbReference type="ChEBI" id="CHEBI:18420"/>
        <label>1</label>
        <note>catalytic</note>
    </ligand>
</feature>
<evidence type="ECO:0000256" key="3">
    <source>
        <dbReference type="ARBA" id="ARBA00012633"/>
    </source>
</evidence>
<dbReference type="PROSITE" id="PS00630">
    <property type="entry name" value="IMP_2"/>
    <property type="match status" value="1"/>
</dbReference>
<comment type="cofactor">
    <cofactor evidence="1 10">
        <name>Mg(2+)</name>
        <dbReference type="ChEBI" id="CHEBI:18420"/>
    </cofactor>
</comment>
<dbReference type="NCBIfam" id="TIGR01330">
    <property type="entry name" value="bisphos_HAL2"/>
    <property type="match status" value="1"/>
</dbReference>
<dbReference type="Gene3D" id="3.40.190.80">
    <property type="match status" value="1"/>
</dbReference>
<comment type="catalytic activity">
    <reaction evidence="8">
        <text>adenosine 3',5'-bisphosphate + H2O = AMP + phosphate</text>
        <dbReference type="Rhea" id="RHEA:10040"/>
        <dbReference type="ChEBI" id="CHEBI:15377"/>
        <dbReference type="ChEBI" id="CHEBI:43474"/>
        <dbReference type="ChEBI" id="CHEBI:58343"/>
        <dbReference type="ChEBI" id="CHEBI:456215"/>
        <dbReference type="EC" id="3.1.3.7"/>
    </reaction>
    <physiologicalReaction direction="left-to-right" evidence="8">
        <dbReference type="Rhea" id="RHEA:10041"/>
    </physiologicalReaction>
</comment>
<dbReference type="PRINTS" id="PR00377">
    <property type="entry name" value="IMPHPHTASES"/>
</dbReference>
<dbReference type="EC" id="3.1.3.7" evidence="3"/>
<feature type="binding site" evidence="10">
    <location>
        <position position="72"/>
    </location>
    <ligand>
        <name>Mg(2+)</name>
        <dbReference type="ChEBI" id="CHEBI:18420"/>
        <label>1</label>
        <note>catalytic</note>
    </ligand>
</feature>
<evidence type="ECO:0000256" key="4">
    <source>
        <dbReference type="ARBA" id="ARBA00022723"/>
    </source>
</evidence>
<comment type="catalytic activity">
    <reaction evidence="7">
        <text>adenosine 2',5'-bisphosphate + H2O = AMP + phosphate</text>
        <dbReference type="Rhea" id="RHEA:77643"/>
        <dbReference type="ChEBI" id="CHEBI:15377"/>
        <dbReference type="ChEBI" id="CHEBI:43474"/>
        <dbReference type="ChEBI" id="CHEBI:194156"/>
        <dbReference type="ChEBI" id="CHEBI:456215"/>
        <dbReference type="EC" id="3.1.3.7"/>
    </reaction>
    <physiologicalReaction direction="left-to-right" evidence="7">
        <dbReference type="Rhea" id="RHEA:77644"/>
    </physiologicalReaction>
</comment>
<name>A0A7S1YU67_9STRA</name>
<reference evidence="11" key="1">
    <citation type="submission" date="2021-01" db="EMBL/GenBank/DDBJ databases">
        <authorList>
            <person name="Corre E."/>
            <person name="Pelletier E."/>
            <person name="Niang G."/>
            <person name="Scheremetjew M."/>
            <person name="Finn R."/>
            <person name="Kale V."/>
            <person name="Holt S."/>
            <person name="Cochrane G."/>
            <person name="Meng A."/>
            <person name="Brown T."/>
            <person name="Cohen L."/>
        </authorList>
    </citation>
    <scope>NUCLEOTIDE SEQUENCE</scope>
    <source>
        <strain evidence="11">Pop2</strain>
    </source>
</reference>
<dbReference type="EMBL" id="HBGN01008463">
    <property type="protein sequence ID" value="CAD9319451.1"/>
    <property type="molecule type" value="Transcribed_RNA"/>
</dbReference>
<evidence type="ECO:0000256" key="8">
    <source>
        <dbReference type="ARBA" id="ARBA00044479"/>
    </source>
</evidence>
<dbReference type="PANTHER" id="PTHR43200:SF6">
    <property type="entry name" value="3'(2'),5'-BISPHOSPHATE NUCLEOTIDASE"/>
    <property type="match status" value="1"/>
</dbReference>
<dbReference type="AlphaFoldDB" id="A0A7S1YU67"/>
<dbReference type="Pfam" id="PF00459">
    <property type="entry name" value="Inositol_P"/>
    <property type="match status" value="1"/>
</dbReference>
<comment type="catalytic activity">
    <reaction evidence="9">
        <text>3'-phosphoadenylyl sulfate + H2O = adenosine 5'-phosphosulfate + phosphate</text>
        <dbReference type="Rhea" id="RHEA:77639"/>
        <dbReference type="ChEBI" id="CHEBI:15377"/>
        <dbReference type="ChEBI" id="CHEBI:43474"/>
        <dbReference type="ChEBI" id="CHEBI:58243"/>
        <dbReference type="ChEBI" id="CHEBI:58339"/>
        <dbReference type="EC" id="3.1.3.7"/>
    </reaction>
    <physiologicalReaction direction="left-to-right" evidence="9">
        <dbReference type="Rhea" id="RHEA:77640"/>
    </physiologicalReaction>
</comment>
<evidence type="ECO:0000256" key="5">
    <source>
        <dbReference type="ARBA" id="ARBA00022801"/>
    </source>
</evidence>
<evidence type="ECO:0000256" key="9">
    <source>
        <dbReference type="ARBA" id="ARBA00044484"/>
    </source>
</evidence>
<accession>A0A7S1YU67</accession>
<keyword evidence="4 10" id="KW-0479">Metal-binding</keyword>
<proteinExistence type="inferred from homology"/>
<evidence type="ECO:0000256" key="10">
    <source>
        <dbReference type="PIRSR" id="PIRSR600760-2"/>
    </source>
</evidence>
<dbReference type="InterPro" id="IPR006239">
    <property type="entry name" value="DPNP"/>
</dbReference>
<dbReference type="PANTHER" id="PTHR43200">
    <property type="entry name" value="PHOSPHATASE"/>
    <property type="match status" value="1"/>
</dbReference>
<dbReference type="InterPro" id="IPR020583">
    <property type="entry name" value="Inositol_monoP_metal-BS"/>
</dbReference>
<dbReference type="PROSITE" id="PS00629">
    <property type="entry name" value="IMP_1"/>
    <property type="match status" value="1"/>
</dbReference>
<dbReference type="InterPro" id="IPR051090">
    <property type="entry name" value="Inositol_monoP_superfamily"/>
</dbReference>
<feature type="binding site" evidence="10">
    <location>
        <position position="273"/>
    </location>
    <ligand>
        <name>Mg(2+)</name>
        <dbReference type="ChEBI" id="CHEBI:18420"/>
        <label>1</label>
        <note>catalytic</note>
    </ligand>
</feature>
<comment type="similarity">
    <text evidence="2">Belongs to the inositol monophosphatase superfamily.</text>
</comment>
<evidence type="ECO:0000256" key="2">
    <source>
        <dbReference type="ARBA" id="ARBA00009759"/>
    </source>
</evidence>
<evidence type="ECO:0000256" key="7">
    <source>
        <dbReference type="ARBA" id="ARBA00044466"/>
    </source>
</evidence>
<dbReference type="GO" id="GO:0046854">
    <property type="term" value="P:phosphatidylinositol phosphate biosynthetic process"/>
    <property type="evidence" value="ECO:0007669"/>
    <property type="project" value="InterPro"/>
</dbReference>
<dbReference type="GO" id="GO:0008441">
    <property type="term" value="F:3'(2'),5'-bisphosphate nucleotidase activity"/>
    <property type="evidence" value="ECO:0007669"/>
    <property type="project" value="UniProtKB-EC"/>
</dbReference>
<keyword evidence="5" id="KW-0378">Hydrolase</keyword>
<keyword evidence="6 10" id="KW-0460">Magnesium</keyword>
<protein>
    <recommendedName>
        <fullName evidence="3">3'(2'),5'-bisphosphate nucleotidase</fullName>
        <ecNumber evidence="3">3.1.3.7</ecNumber>
    </recommendedName>
</protein>
<dbReference type="GO" id="GO:0000103">
    <property type="term" value="P:sulfate assimilation"/>
    <property type="evidence" value="ECO:0007669"/>
    <property type="project" value="TreeGrafter"/>
</dbReference>
<dbReference type="InterPro" id="IPR000760">
    <property type="entry name" value="Inositol_monophosphatase-like"/>
</dbReference>
<dbReference type="Gene3D" id="3.30.540.10">
    <property type="entry name" value="Fructose-1,6-Bisphosphatase, subunit A, domain 1"/>
    <property type="match status" value="1"/>
</dbReference>